<protein>
    <recommendedName>
        <fullName evidence="4">Lipoprotein</fullName>
    </recommendedName>
</protein>
<sequence>MKLFKKLAAAVLAAALALTMVGCGGGNSYAMQNELLKITIDNLTDVNETVTHTKKADEMAAALLAAADTAAAQEANNGKDAKELLLDPAVIKAAKIDLEKTPCMFNPIDVDSQIKSSGVMGEFLKMQWMANAAGLYRFVDPGTFNPGDNKVEIGAATHKIGDKSYTLILITYTPTTTPANPL</sequence>
<dbReference type="RefSeq" id="WP_097779190.1">
    <property type="nucleotide sequence ID" value="NZ_NMTZ01000014.1"/>
</dbReference>
<dbReference type="EMBL" id="NMTZ01000014">
    <property type="protein sequence ID" value="PDX84384.1"/>
    <property type="molecule type" value="Genomic_DNA"/>
</dbReference>
<keyword evidence="1" id="KW-0732">Signal</keyword>
<gene>
    <name evidence="2" type="ORF">CGS59_05435</name>
</gene>
<feature type="signal peptide" evidence="1">
    <location>
        <begin position="1"/>
        <end position="30"/>
    </location>
</feature>
<evidence type="ECO:0000313" key="2">
    <source>
        <dbReference type="EMBL" id="PDX84384.1"/>
    </source>
</evidence>
<feature type="chain" id="PRO_5013083111" description="Lipoprotein" evidence="1">
    <location>
        <begin position="31"/>
        <end position="182"/>
    </location>
</feature>
<dbReference type="AlphaFoldDB" id="A0A2A7AZ15"/>
<organism evidence="2 3">
    <name type="scientific">Faecalibacterium prausnitzii</name>
    <dbReference type="NCBI Taxonomy" id="853"/>
    <lineage>
        <taxon>Bacteria</taxon>
        <taxon>Bacillati</taxon>
        <taxon>Bacillota</taxon>
        <taxon>Clostridia</taxon>
        <taxon>Eubacteriales</taxon>
        <taxon>Oscillospiraceae</taxon>
        <taxon>Faecalibacterium</taxon>
    </lineage>
</organism>
<evidence type="ECO:0000313" key="3">
    <source>
        <dbReference type="Proteomes" id="UP000220480"/>
    </source>
</evidence>
<evidence type="ECO:0000256" key="1">
    <source>
        <dbReference type="SAM" id="SignalP"/>
    </source>
</evidence>
<dbReference type="PROSITE" id="PS51257">
    <property type="entry name" value="PROKAR_LIPOPROTEIN"/>
    <property type="match status" value="1"/>
</dbReference>
<proteinExistence type="predicted"/>
<name>A0A2A7AZ15_9FIRM</name>
<evidence type="ECO:0008006" key="4">
    <source>
        <dbReference type="Google" id="ProtNLM"/>
    </source>
</evidence>
<dbReference type="Proteomes" id="UP000220480">
    <property type="component" value="Unassembled WGS sequence"/>
</dbReference>
<comment type="caution">
    <text evidence="2">The sequence shown here is derived from an EMBL/GenBank/DDBJ whole genome shotgun (WGS) entry which is preliminary data.</text>
</comment>
<accession>A0A2A7AZ15</accession>
<reference evidence="2 3" key="1">
    <citation type="journal article" date="2017" name="Front. Microbiol.">
        <title>New Insights into the Diversity of the Genus Faecalibacterium.</title>
        <authorList>
            <person name="Benevides L."/>
            <person name="Burman S."/>
            <person name="Martin R."/>
            <person name="Robert V."/>
            <person name="Thomas M."/>
            <person name="Miquel S."/>
            <person name="Chain F."/>
            <person name="Sokol H."/>
            <person name="Bermudez-Humaran L.G."/>
            <person name="Morrison M."/>
            <person name="Langella P."/>
            <person name="Azevedo V.A."/>
            <person name="Chatel J.M."/>
            <person name="Soares S."/>
        </authorList>
    </citation>
    <scope>NUCLEOTIDE SEQUENCE [LARGE SCALE GENOMIC DNA]</scope>
    <source>
        <strain evidence="2 3">CNCM I 4644</strain>
    </source>
</reference>